<feature type="transmembrane region" description="Helical" evidence="1">
    <location>
        <begin position="293"/>
        <end position="310"/>
    </location>
</feature>
<feature type="transmembrane region" description="Helical" evidence="1">
    <location>
        <begin position="105"/>
        <end position="124"/>
    </location>
</feature>
<protein>
    <recommendedName>
        <fullName evidence="4">C4-dicarboxylate ABC transporter</fullName>
    </recommendedName>
</protein>
<evidence type="ECO:0000313" key="3">
    <source>
        <dbReference type="Proteomes" id="UP000183255"/>
    </source>
</evidence>
<feature type="transmembrane region" description="Helical" evidence="1">
    <location>
        <begin position="25"/>
        <end position="44"/>
    </location>
</feature>
<organism evidence="2 3">
    <name type="scientific">Proteiniclasticum ruminis</name>
    <dbReference type="NCBI Taxonomy" id="398199"/>
    <lineage>
        <taxon>Bacteria</taxon>
        <taxon>Bacillati</taxon>
        <taxon>Bacillota</taxon>
        <taxon>Clostridia</taxon>
        <taxon>Eubacteriales</taxon>
        <taxon>Clostridiaceae</taxon>
        <taxon>Proteiniclasticum</taxon>
    </lineage>
</organism>
<evidence type="ECO:0008006" key="4">
    <source>
        <dbReference type="Google" id="ProtNLM"/>
    </source>
</evidence>
<evidence type="ECO:0000313" key="2">
    <source>
        <dbReference type="EMBL" id="SDI35275.1"/>
    </source>
</evidence>
<feature type="transmembrane region" description="Helical" evidence="1">
    <location>
        <begin position="330"/>
        <end position="347"/>
    </location>
</feature>
<keyword evidence="1" id="KW-0812">Transmembrane</keyword>
<keyword evidence="1" id="KW-1133">Transmembrane helix</keyword>
<sequence length="434" mass="46399">MFQGILIIALFIVIAGLMISKKIPTLLALPLLALGILLISGVPMKGQNADGQEIGYLQTVFEAGATRMAAAYIAAVFGAWLGQLMNKSGVTENMIKKAAELGGDRPLIITVILSAVVALLFTTLSGLGSVIMVGTIVLPIMVSIGIPALSAAAIYLMSFATGLSFNIANWQNYSNIFGLPLEDIKSFSYIVFICTAVATVVIILREFKMNGIKFAFSAPSSEVAPRANEIKGFTGAMAMFTPIVPIILVALFKVPVIPAFFAGIFWILIFTFKSWQKSMNMLTKTCYDGISDAAPAIILMVGIGILYLAVTHPMVKDVLAPFMTAINPSTRITYILFFILLAPLALYRGPLNLFGLGSGIAALFISLGLMPVLAVMGAFLSVERMQAVGDPTNTQNVWTANFAGVEVNTLTKKLVPYLWAVTAVLVIAASVLYF</sequence>
<feature type="transmembrane region" description="Helical" evidence="1">
    <location>
        <begin position="256"/>
        <end position="272"/>
    </location>
</feature>
<feature type="transmembrane region" description="Helical" evidence="1">
    <location>
        <begin position="65"/>
        <end position="85"/>
    </location>
</feature>
<accession>A0A1G8JVX3</accession>
<gene>
    <name evidence="2" type="ORF">SAMN05421804_102124</name>
</gene>
<dbReference type="Proteomes" id="UP000183255">
    <property type="component" value="Unassembled WGS sequence"/>
</dbReference>
<feature type="transmembrane region" description="Helical" evidence="1">
    <location>
        <begin position="359"/>
        <end position="382"/>
    </location>
</feature>
<dbReference type="EMBL" id="FNDZ01000002">
    <property type="protein sequence ID" value="SDI35275.1"/>
    <property type="molecule type" value="Genomic_DNA"/>
</dbReference>
<feature type="transmembrane region" description="Helical" evidence="1">
    <location>
        <begin position="187"/>
        <end position="204"/>
    </location>
</feature>
<keyword evidence="1" id="KW-0472">Membrane</keyword>
<feature type="transmembrane region" description="Helical" evidence="1">
    <location>
        <begin position="136"/>
        <end position="167"/>
    </location>
</feature>
<feature type="transmembrane region" description="Helical" evidence="1">
    <location>
        <begin position="414"/>
        <end position="433"/>
    </location>
</feature>
<dbReference type="AlphaFoldDB" id="A0A1G8JVX3"/>
<dbReference type="RefSeq" id="WP_031577667.1">
    <property type="nucleotide sequence ID" value="NZ_FNDZ01000002.1"/>
</dbReference>
<name>A0A1G8JVX3_9CLOT</name>
<evidence type="ECO:0000256" key="1">
    <source>
        <dbReference type="SAM" id="Phobius"/>
    </source>
</evidence>
<proteinExistence type="predicted"/>
<reference evidence="2 3" key="1">
    <citation type="submission" date="2016-10" db="EMBL/GenBank/DDBJ databases">
        <authorList>
            <person name="de Groot N.N."/>
        </authorList>
    </citation>
    <scope>NUCLEOTIDE SEQUENCE [LARGE SCALE GENOMIC DNA]</scope>
    <source>
        <strain evidence="2 3">CGMCC 1.5058</strain>
    </source>
</reference>